<sequence length="29" mass="3239">MALTEMVMAEIIRNLKEQEGLGAEVYGKN</sequence>
<evidence type="ECO:0000313" key="2">
    <source>
        <dbReference type="Proteomes" id="UP000019483"/>
    </source>
</evidence>
<dbReference type="Proteomes" id="UP000019483">
    <property type="component" value="Unassembled WGS sequence"/>
</dbReference>
<organism evidence="1 2">
    <name type="scientific">Methanolobus tindarius DSM 2278</name>
    <dbReference type="NCBI Taxonomy" id="1090322"/>
    <lineage>
        <taxon>Archaea</taxon>
        <taxon>Methanobacteriati</taxon>
        <taxon>Methanobacteriota</taxon>
        <taxon>Stenosarchaea group</taxon>
        <taxon>Methanomicrobia</taxon>
        <taxon>Methanosarcinales</taxon>
        <taxon>Methanosarcinaceae</taxon>
        <taxon>Methanolobus</taxon>
    </lineage>
</organism>
<name>W9DSC7_METTI</name>
<accession>W9DSC7</accession>
<reference evidence="1 2" key="1">
    <citation type="submission" date="2013-08" db="EMBL/GenBank/DDBJ databases">
        <authorList>
            <consortium name="DOE Joint Genome Institute"/>
            <person name="Eisen J."/>
            <person name="Huntemann M."/>
            <person name="Han J."/>
            <person name="Chen A."/>
            <person name="Kyrpides N."/>
            <person name="Mavromatis K."/>
            <person name="Markowitz V."/>
            <person name="Palaniappan K."/>
            <person name="Ivanova N."/>
            <person name="Schaumberg A."/>
            <person name="Pati A."/>
            <person name="Liolios K."/>
            <person name="Nordberg H.P."/>
            <person name="Cantor M.N."/>
            <person name="Hua S.X."/>
            <person name="Woyke T."/>
        </authorList>
    </citation>
    <scope>NUCLEOTIDE SEQUENCE [LARGE SCALE GENOMIC DNA]</scope>
    <source>
        <strain evidence="1 2">DSM 2278</strain>
    </source>
</reference>
<protein>
    <submittedName>
        <fullName evidence="1">Uncharacterized protein</fullName>
    </submittedName>
</protein>
<evidence type="ECO:0000313" key="1">
    <source>
        <dbReference type="EMBL" id="ETA68698.1"/>
    </source>
</evidence>
<gene>
    <name evidence="1" type="ORF">MettiDRAFT_2174</name>
</gene>
<dbReference type="EMBL" id="AZAJ01000001">
    <property type="protein sequence ID" value="ETA68698.1"/>
    <property type="molecule type" value="Genomic_DNA"/>
</dbReference>
<proteinExistence type="predicted"/>
<keyword evidence="2" id="KW-1185">Reference proteome</keyword>
<comment type="caution">
    <text evidence="1">The sequence shown here is derived from an EMBL/GenBank/DDBJ whole genome shotgun (WGS) entry which is preliminary data.</text>
</comment>
<dbReference type="AlphaFoldDB" id="W9DSC7"/>